<evidence type="ECO:0000259" key="2">
    <source>
        <dbReference type="Pfam" id="PF24870"/>
    </source>
</evidence>
<dbReference type="InterPro" id="IPR056637">
    <property type="entry name" value="DUF7735"/>
</dbReference>
<dbReference type="OrthoDB" id="4940591at2759"/>
<name>A0A6A6UZU9_9PLEO</name>
<dbReference type="Proteomes" id="UP000799440">
    <property type="component" value="Unassembled WGS sequence"/>
</dbReference>
<reference evidence="3" key="1">
    <citation type="journal article" date="2020" name="Stud. Mycol.">
        <title>101 Dothideomycetes genomes: a test case for predicting lifestyles and emergence of pathogens.</title>
        <authorList>
            <person name="Haridas S."/>
            <person name="Albert R."/>
            <person name="Binder M."/>
            <person name="Bloem J."/>
            <person name="Labutti K."/>
            <person name="Salamov A."/>
            <person name="Andreopoulos B."/>
            <person name="Baker S."/>
            <person name="Barry K."/>
            <person name="Bills G."/>
            <person name="Bluhm B."/>
            <person name="Cannon C."/>
            <person name="Castanera R."/>
            <person name="Culley D."/>
            <person name="Daum C."/>
            <person name="Ezra D."/>
            <person name="Gonzalez J."/>
            <person name="Henrissat B."/>
            <person name="Kuo A."/>
            <person name="Liang C."/>
            <person name="Lipzen A."/>
            <person name="Lutzoni F."/>
            <person name="Magnuson J."/>
            <person name="Mondo S."/>
            <person name="Nolan M."/>
            <person name="Ohm R."/>
            <person name="Pangilinan J."/>
            <person name="Park H.-J."/>
            <person name="Ramirez L."/>
            <person name="Alfaro M."/>
            <person name="Sun H."/>
            <person name="Tritt A."/>
            <person name="Yoshinaga Y."/>
            <person name="Zwiers L.-H."/>
            <person name="Turgeon B."/>
            <person name="Goodwin S."/>
            <person name="Spatafora J."/>
            <person name="Crous P."/>
            <person name="Grigoriev I."/>
        </authorList>
    </citation>
    <scope>NUCLEOTIDE SEQUENCE</scope>
    <source>
        <strain evidence="3">CBS 119925</strain>
    </source>
</reference>
<accession>A0A6A6UZU9</accession>
<evidence type="ECO:0000313" key="3">
    <source>
        <dbReference type="EMBL" id="KAF2742940.1"/>
    </source>
</evidence>
<dbReference type="AlphaFoldDB" id="A0A6A6UZU9"/>
<keyword evidence="1" id="KW-0732">Signal</keyword>
<protein>
    <recommendedName>
        <fullName evidence="2">DUF7735 domain-containing protein</fullName>
    </recommendedName>
</protein>
<feature type="domain" description="DUF7735" evidence="2">
    <location>
        <begin position="24"/>
        <end position="148"/>
    </location>
</feature>
<evidence type="ECO:0000256" key="1">
    <source>
        <dbReference type="SAM" id="SignalP"/>
    </source>
</evidence>
<keyword evidence="4" id="KW-1185">Reference proteome</keyword>
<feature type="signal peptide" evidence="1">
    <location>
        <begin position="1"/>
        <end position="16"/>
    </location>
</feature>
<gene>
    <name evidence="3" type="ORF">M011DRAFT_452269</name>
</gene>
<evidence type="ECO:0000313" key="4">
    <source>
        <dbReference type="Proteomes" id="UP000799440"/>
    </source>
</evidence>
<sequence>MRPSILVLGAAASVLALEPLIEAILPSTSPTGTYDYWTCAHSTYSVYFDPPKPTGTLLSAFMSYNNELLSDCTERPCRYPESAEWCAFTRAAPSSVLPAWSSYASNASMWWQSHSSAEVKLAVNCPHYWWMASMERLGANSWLNQTII</sequence>
<dbReference type="Pfam" id="PF24870">
    <property type="entry name" value="DUF7735"/>
    <property type="match status" value="1"/>
</dbReference>
<feature type="non-terminal residue" evidence="3">
    <location>
        <position position="148"/>
    </location>
</feature>
<proteinExistence type="predicted"/>
<dbReference type="EMBL" id="MU006602">
    <property type="protein sequence ID" value="KAF2742940.1"/>
    <property type="molecule type" value="Genomic_DNA"/>
</dbReference>
<organism evidence="3 4">
    <name type="scientific">Sporormia fimetaria CBS 119925</name>
    <dbReference type="NCBI Taxonomy" id="1340428"/>
    <lineage>
        <taxon>Eukaryota</taxon>
        <taxon>Fungi</taxon>
        <taxon>Dikarya</taxon>
        <taxon>Ascomycota</taxon>
        <taxon>Pezizomycotina</taxon>
        <taxon>Dothideomycetes</taxon>
        <taxon>Pleosporomycetidae</taxon>
        <taxon>Pleosporales</taxon>
        <taxon>Sporormiaceae</taxon>
        <taxon>Sporormia</taxon>
    </lineage>
</organism>
<feature type="chain" id="PRO_5025480410" description="DUF7735 domain-containing protein" evidence="1">
    <location>
        <begin position="17"/>
        <end position="148"/>
    </location>
</feature>